<evidence type="ECO:0000313" key="1">
    <source>
        <dbReference type="EMBL" id="MBP1473280.1"/>
    </source>
</evidence>
<dbReference type="Proteomes" id="UP000823790">
    <property type="component" value="Unassembled WGS sequence"/>
</dbReference>
<name>A0ABS4DJS2_9GAMM</name>
<dbReference type="RefSeq" id="WP_209615621.1">
    <property type="nucleotide sequence ID" value="NZ_JAGJRS010000007.1"/>
</dbReference>
<dbReference type="EMBL" id="JAGJRS010000007">
    <property type="protein sequence ID" value="MBP1473280.1"/>
    <property type="molecule type" value="Genomic_DNA"/>
</dbReference>
<evidence type="ECO:0000313" key="2">
    <source>
        <dbReference type="Proteomes" id="UP000823790"/>
    </source>
</evidence>
<organism evidence="1 2">
    <name type="scientific">Frateuria flava</name>
    <dbReference type="NCBI Taxonomy" id="2821489"/>
    <lineage>
        <taxon>Bacteria</taxon>
        <taxon>Pseudomonadati</taxon>
        <taxon>Pseudomonadota</taxon>
        <taxon>Gammaproteobacteria</taxon>
        <taxon>Lysobacterales</taxon>
        <taxon>Rhodanobacteraceae</taxon>
        <taxon>Frateuria</taxon>
    </lineage>
</organism>
<gene>
    <name evidence="1" type="ORF">J7I44_03160</name>
</gene>
<protein>
    <submittedName>
        <fullName evidence="1">DUF3052 domain-containing protein</fullName>
    </submittedName>
</protein>
<proteinExistence type="predicted"/>
<sequence>MFAKLNLKDQDPILVIDAPASFEPTLQALEGMTVLRDPAGAASVAFALAFVTTQRGLDAISALLADKTEGDAVLWFAYPKGSSRRYRCEFNRDSGWDVIRARGFDSVRQVAIDEDWSALRFRPTGHIGRAPPRR</sequence>
<accession>A0ABS4DJS2</accession>
<keyword evidence="2" id="KW-1185">Reference proteome</keyword>
<comment type="caution">
    <text evidence="1">The sequence shown here is derived from an EMBL/GenBank/DDBJ whole genome shotgun (WGS) entry which is preliminary data.</text>
</comment>
<reference evidence="1 2" key="1">
    <citation type="submission" date="2021-04" db="EMBL/GenBank/DDBJ databases">
        <authorList>
            <person name="Huq M.A."/>
        </authorList>
    </citation>
    <scope>NUCLEOTIDE SEQUENCE [LARGE SCALE GENOMIC DNA]</scope>
    <source>
        <strain evidence="1 2">MAH-13</strain>
    </source>
</reference>